<gene>
    <name evidence="2" type="ORF">PA7_29530</name>
</gene>
<dbReference type="GO" id="GO:0046872">
    <property type="term" value="F:metal ion binding"/>
    <property type="evidence" value="ECO:0007669"/>
    <property type="project" value="InterPro"/>
</dbReference>
<feature type="domain" description="Mycothiol-dependent maleylpyruvate isomerase metal-binding" evidence="1">
    <location>
        <begin position="6"/>
        <end position="127"/>
    </location>
</feature>
<dbReference type="Gene3D" id="1.20.120.450">
    <property type="entry name" value="dinb family like domain"/>
    <property type="match status" value="1"/>
</dbReference>
<proteinExistence type="predicted"/>
<dbReference type="OrthoDB" id="5185819at2"/>
<reference evidence="2 3" key="1">
    <citation type="submission" date="2019-07" db="EMBL/GenBank/DDBJ databases">
        <title>Whole genome shotgun sequence of Pseudonocardia asaccharolytica NBRC 16224.</title>
        <authorList>
            <person name="Hosoyama A."/>
            <person name="Uohara A."/>
            <person name="Ohji S."/>
            <person name="Ichikawa N."/>
        </authorList>
    </citation>
    <scope>NUCLEOTIDE SEQUENCE [LARGE SCALE GENOMIC DNA]</scope>
    <source>
        <strain evidence="2 3">NBRC 16224</strain>
    </source>
</reference>
<sequence>MTLDLEPAARRIVLLLDGVADDRLDAPTPCTDTTVAALLDHLVGLAGAFRGAAVKAPDPGPPQPAATDRLDPDWRRVLPRRLDELVAAWRDPAAWEGIASVGGATMPAPQVATVALDELVLHGWDLARATGQAYAADPASVEACLGFVAAVASPQGTPGLFGPIVDMSADAAPLDRLLRLSGRDPSWAPDRPAEAPVTR</sequence>
<evidence type="ECO:0000259" key="1">
    <source>
        <dbReference type="Pfam" id="PF11716"/>
    </source>
</evidence>
<organism evidence="2 3">
    <name type="scientific">Pseudonocardia asaccharolytica DSM 44247 = NBRC 16224</name>
    <dbReference type="NCBI Taxonomy" id="1123024"/>
    <lineage>
        <taxon>Bacteria</taxon>
        <taxon>Bacillati</taxon>
        <taxon>Actinomycetota</taxon>
        <taxon>Actinomycetes</taxon>
        <taxon>Pseudonocardiales</taxon>
        <taxon>Pseudonocardiaceae</taxon>
        <taxon>Pseudonocardia</taxon>
    </lineage>
</organism>
<dbReference type="InterPro" id="IPR034660">
    <property type="entry name" value="DinB/YfiT-like"/>
</dbReference>
<dbReference type="Proteomes" id="UP000321328">
    <property type="component" value="Unassembled WGS sequence"/>
</dbReference>
<dbReference type="InterPro" id="IPR017520">
    <property type="entry name" value="CHP03086"/>
</dbReference>
<dbReference type="RefSeq" id="WP_028931228.1">
    <property type="nucleotide sequence ID" value="NZ_AUII01000022.1"/>
</dbReference>
<dbReference type="NCBIfam" id="TIGR03086">
    <property type="entry name" value="TIGR03086 family metal-binding protein"/>
    <property type="match status" value="1"/>
</dbReference>
<dbReference type="InterPro" id="IPR024344">
    <property type="entry name" value="MDMPI_metal-binding"/>
</dbReference>
<dbReference type="NCBIfam" id="TIGR03083">
    <property type="entry name" value="maleylpyruvate isomerase family mycothiol-dependent enzyme"/>
    <property type="match status" value="1"/>
</dbReference>
<dbReference type="EMBL" id="BJVI01000031">
    <property type="protein sequence ID" value="GEL19116.1"/>
    <property type="molecule type" value="Genomic_DNA"/>
</dbReference>
<evidence type="ECO:0000313" key="3">
    <source>
        <dbReference type="Proteomes" id="UP000321328"/>
    </source>
</evidence>
<name>A0A511D2V5_9PSEU</name>
<accession>A0A511D2V5</accession>
<comment type="caution">
    <text evidence="2">The sequence shown here is derived from an EMBL/GenBank/DDBJ whole genome shotgun (WGS) entry which is preliminary data.</text>
</comment>
<dbReference type="InterPro" id="IPR017517">
    <property type="entry name" value="Maleyloyr_isom"/>
</dbReference>
<evidence type="ECO:0000313" key="2">
    <source>
        <dbReference type="EMBL" id="GEL19116.1"/>
    </source>
</evidence>
<dbReference type="AlphaFoldDB" id="A0A511D2V5"/>
<dbReference type="STRING" id="1123024.GCA_000423625_03831"/>
<dbReference type="SUPFAM" id="SSF109854">
    <property type="entry name" value="DinB/YfiT-like putative metalloenzymes"/>
    <property type="match status" value="1"/>
</dbReference>
<keyword evidence="3" id="KW-1185">Reference proteome</keyword>
<protein>
    <recommendedName>
        <fullName evidence="1">Mycothiol-dependent maleylpyruvate isomerase metal-binding domain-containing protein</fullName>
    </recommendedName>
</protein>
<dbReference type="Pfam" id="PF11716">
    <property type="entry name" value="MDMPI_N"/>
    <property type="match status" value="1"/>
</dbReference>